<reference evidence="4" key="1">
    <citation type="submission" date="2022-10" db="EMBL/GenBank/DDBJ databases">
        <title>Chitinophaga sp. nov., isolated from soil.</title>
        <authorList>
            <person name="Jeon C.O."/>
        </authorList>
    </citation>
    <scope>NUCLEOTIDE SEQUENCE</scope>
    <source>
        <strain evidence="4">R8</strain>
    </source>
</reference>
<evidence type="ECO:0000259" key="3">
    <source>
        <dbReference type="Pfam" id="PF13505"/>
    </source>
</evidence>
<dbReference type="InterPro" id="IPR027385">
    <property type="entry name" value="Beta-barrel_OMP"/>
</dbReference>
<feature type="chain" id="PRO_5046172460" evidence="2">
    <location>
        <begin position="21"/>
        <end position="204"/>
    </location>
</feature>
<dbReference type="InterPro" id="IPR011250">
    <property type="entry name" value="OMP/PagP_B-barrel"/>
</dbReference>
<dbReference type="RefSeq" id="WP_264281712.1">
    <property type="nucleotide sequence ID" value="NZ_CP107006.1"/>
</dbReference>
<evidence type="ECO:0000256" key="1">
    <source>
        <dbReference type="ARBA" id="ARBA00022729"/>
    </source>
</evidence>
<dbReference type="EMBL" id="CP107006">
    <property type="protein sequence ID" value="UYQ93680.1"/>
    <property type="molecule type" value="Genomic_DNA"/>
</dbReference>
<accession>A0ABY6J1Z5</accession>
<feature type="domain" description="Outer membrane protein beta-barrel" evidence="3">
    <location>
        <begin position="7"/>
        <end position="164"/>
    </location>
</feature>
<dbReference type="Proteomes" id="UP001162741">
    <property type="component" value="Chromosome"/>
</dbReference>
<keyword evidence="5" id="KW-1185">Reference proteome</keyword>
<gene>
    <name evidence="4" type="ORF">MKQ68_01010</name>
</gene>
<evidence type="ECO:0000256" key="2">
    <source>
        <dbReference type="SAM" id="SignalP"/>
    </source>
</evidence>
<evidence type="ECO:0000313" key="4">
    <source>
        <dbReference type="EMBL" id="UYQ93680.1"/>
    </source>
</evidence>
<feature type="signal peptide" evidence="2">
    <location>
        <begin position="1"/>
        <end position="20"/>
    </location>
</feature>
<dbReference type="SUPFAM" id="SSF56925">
    <property type="entry name" value="OMPA-like"/>
    <property type="match status" value="1"/>
</dbReference>
<name>A0ABY6J1Z5_9BACT</name>
<sequence>MKKLHLLTAAFLFVTTVSMAQTQRGNVMVGANLLNVTGTFQEGSDRFQLGISPKAGWFIRDGLAIGADVQLGLDHRKVDESKTTAVNYGIGAFGRYYINDKNVEFSKRSKFFLEGNLGFTGNNTKTKVGGAETSVETNGLGIGFGPGLAYFITPNIGLEALVKYDLGVGFGSSTTSHRVGLNLGFQIYLPSSKAKEIYREERNK</sequence>
<evidence type="ECO:0000313" key="5">
    <source>
        <dbReference type="Proteomes" id="UP001162741"/>
    </source>
</evidence>
<protein>
    <submittedName>
        <fullName evidence="4">Porin family protein</fullName>
    </submittedName>
</protein>
<dbReference type="Pfam" id="PF13505">
    <property type="entry name" value="OMP_b-brl"/>
    <property type="match status" value="1"/>
</dbReference>
<keyword evidence="1 2" id="KW-0732">Signal</keyword>
<proteinExistence type="predicted"/>
<organism evidence="4 5">
    <name type="scientific">Chitinophaga horti</name>
    <dbReference type="NCBI Taxonomy" id="2920382"/>
    <lineage>
        <taxon>Bacteria</taxon>
        <taxon>Pseudomonadati</taxon>
        <taxon>Bacteroidota</taxon>
        <taxon>Chitinophagia</taxon>
        <taxon>Chitinophagales</taxon>
        <taxon>Chitinophagaceae</taxon>
        <taxon>Chitinophaga</taxon>
    </lineage>
</organism>
<dbReference type="Gene3D" id="2.40.160.20">
    <property type="match status" value="1"/>
</dbReference>